<proteinExistence type="predicted"/>
<dbReference type="SUPFAM" id="SSF55811">
    <property type="entry name" value="Nudix"/>
    <property type="match status" value="1"/>
</dbReference>
<dbReference type="Gene3D" id="2.20.70.10">
    <property type="match status" value="1"/>
</dbReference>
<feature type="domain" description="Nudix hydrolase" evidence="1">
    <location>
        <begin position="36"/>
        <end position="159"/>
    </location>
</feature>
<dbReference type="Proteomes" id="UP000253250">
    <property type="component" value="Unassembled WGS sequence"/>
</dbReference>
<dbReference type="RefSeq" id="WP_114282248.1">
    <property type="nucleotide sequence ID" value="NZ_PSYR01000001.1"/>
</dbReference>
<dbReference type="OrthoDB" id="5417595at2"/>
<dbReference type="InterPro" id="IPR000086">
    <property type="entry name" value="NUDIX_hydrolase_dom"/>
</dbReference>
<dbReference type="Gene3D" id="3.90.79.10">
    <property type="entry name" value="Nucleoside Triphosphate Pyrophosphohydrolase"/>
    <property type="match status" value="1"/>
</dbReference>
<dbReference type="CDD" id="cd04511">
    <property type="entry name" value="NUDIX_Hydrolase"/>
    <property type="match status" value="1"/>
</dbReference>
<keyword evidence="2" id="KW-0378">Hydrolase</keyword>
<dbReference type="AlphaFoldDB" id="A0A368HJD5"/>
<dbReference type="PROSITE" id="PS51462">
    <property type="entry name" value="NUDIX"/>
    <property type="match status" value="1"/>
</dbReference>
<name>A0A368HJD5_9GAMM</name>
<reference evidence="2 3" key="1">
    <citation type="submission" date="2018-02" db="EMBL/GenBank/DDBJ databases">
        <title>Insights into the biology of acidophilic members of the Acidiferrobacteraceae family derived from comparative genomic analyses.</title>
        <authorList>
            <person name="Issotta F."/>
            <person name="Thyssen C."/>
            <person name="Mena C."/>
            <person name="Moya A."/>
            <person name="Bellenberg S."/>
            <person name="Sproer C."/>
            <person name="Covarrubias P.C."/>
            <person name="Sand W."/>
            <person name="Quatrini R."/>
            <person name="Vera M."/>
        </authorList>
    </citation>
    <scope>NUCLEOTIDE SEQUENCE [LARGE SCALE GENOMIC DNA]</scope>
    <source>
        <strain evidence="3">m-1</strain>
    </source>
</reference>
<keyword evidence="3" id="KW-1185">Reference proteome</keyword>
<comment type="caution">
    <text evidence="2">The sequence shown here is derived from an EMBL/GenBank/DDBJ whole genome shotgun (WGS) entry which is preliminary data.</text>
</comment>
<evidence type="ECO:0000259" key="1">
    <source>
        <dbReference type="PROSITE" id="PS51462"/>
    </source>
</evidence>
<dbReference type="Pfam" id="PF00293">
    <property type="entry name" value="NUDIX"/>
    <property type="match status" value="1"/>
</dbReference>
<dbReference type="InterPro" id="IPR015797">
    <property type="entry name" value="NUDIX_hydrolase-like_dom_sf"/>
</dbReference>
<accession>A0A368HJD5</accession>
<dbReference type="Pfam" id="PF14803">
    <property type="entry name" value="Zn_ribbon_Nudix"/>
    <property type="match status" value="1"/>
</dbReference>
<evidence type="ECO:0000313" key="2">
    <source>
        <dbReference type="EMBL" id="RCN59492.1"/>
    </source>
</evidence>
<organism evidence="2 3">
    <name type="scientific">Acidiferrobacter thiooxydans</name>
    <dbReference type="NCBI Taxonomy" id="163359"/>
    <lineage>
        <taxon>Bacteria</taxon>
        <taxon>Pseudomonadati</taxon>
        <taxon>Pseudomonadota</taxon>
        <taxon>Gammaproteobacteria</taxon>
        <taxon>Acidiferrobacterales</taxon>
        <taxon>Acidiferrobacteraceae</taxon>
        <taxon>Acidiferrobacter</taxon>
    </lineage>
</organism>
<evidence type="ECO:0000313" key="3">
    <source>
        <dbReference type="Proteomes" id="UP000253250"/>
    </source>
</evidence>
<dbReference type="InterPro" id="IPR029401">
    <property type="entry name" value="Nudix_N"/>
</dbReference>
<sequence length="191" mass="21876">MHFCCHCGGGLTRRVPEGDTRPRDVCDHCLAIHYENPKIVAGCLVSWEGRVLLCRRAIEPRRGFWTLPAGFMENEETTREAAVRETWEEARARVDIDGLYTLFNLPQISQVYLLFRAHLRDAQFGPGPESLEVALFDEADIPWDELAFPVVRETLRLYFGDSRSGRYPFRSGDLLRAADGSDYRVRLLEIS</sequence>
<dbReference type="PANTHER" id="PTHR43222:SF2">
    <property type="entry name" value="NUDIX HYDROLASE 23, CHLOROPLASTIC"/>
    <property type="match status" value="1"/>
</dbReference>
<protein>
    <submittedName>
        <fullName evidence="2">NUDIX hydrolase</fullName>
    </submittedName>
</protein>
<gene>
    <name evidence="2" type="ORF">C4900_02270</name>
</gene>
<dbReference type="EMBL" id="PSYR01000001">
    <property type="protein sequence ID" value="RCN59492.1"/>
    <property type="molecule type" value="Genomic_DNA"/>
</dbReference>
<dbReference type="PANTHER" id="PTHR43222">
    <property type="entry name" value="NUDIX HYDROLASE 23"/>
    <property type="match status" value="1"/>
</dbReference>
<dbReference type="GO" id="GO:0016787">
    <property type="term" value="F:hydrolase activity"/>
    <property type="evidence" value="ECO:0007669"/>
    <property type="project" value="UniProtKB-KW"/>
</dbReference>